<dbReference type="InterPro" id="IPR036866">
    <property type="entry name" value="RibonucZ/Hydroxyglut_hydro"/>
</dbReference>
<sequence length="797" mass="82093">MKPPKLGTKPEPADTHHDLRLVPAAISIWLGTLACAMFGWWMALVCGALSALTAIVVIVRFRGRDPTFFAMGAALLVCGLVMACPLAIRLLRAEQDAVRPLAARGDTAVVRVALTDRPRPIRGAGFAGMQAGVRSVLLAAELERVEVAGRPVASTGRVLLIAPVAGWLELLPGQRVTTTGVLAPPTQGASLTVAVVSVRGPPVEVSGAPWWQRVAETMRAGLRKACQGLSEEAAGLLPGLAVGDTSALSPRVEREFLTAGMTHLTAVSGSNVAIVCGAILVLLRVFRLGPRFSAVAAGAALAGFVVLAGPDPSVLRAGVMGGIGLLALALGRSGSVLSALSVAVCGLLVYDPAMAVNLGFALSVLATAGLVLLAPRWAETLTRRGVPAGIAAGLMVPLAAFVVTAPVLAGMAGRLSLVSVVANVVAAPVVAPATVLTVFATVVATCWPGAAHVLVMLAEPETNWLIAVARHAARAPGAVVPWPGGWAGGVLAVVVLVAIWLVLRRRKSRIALAVLLTVVLLVFVPPRLVAPSWPPGNWAMVTCDVGQGDAVVLATDEPGRAVLIDTGPEPGPVDECLKRLGVERIPLVIISHLHADHIGGLTSVFDGRSVGAVAVGPGRAPGWAWRQVEETTRRHGIPLAELTIGQRLEWPELAIDVLGPHYVTQRGADQQDGTAINNASVVLRAQTAAGKVLLTGDVELAAQADLLEDGDALRADVLKVPHHGSRYSLPQFLAAVAPRVAMVSVGAGNRYGHPAKSTLDTLAAVGALVTRTDADGDVAVLADQGGPAVSRRRGPGP</sequence>
<reference evidence="8 9" key="1">
    <citation type="submission" date="2016-10" db="EMBL/GenBank/DDBJ databases">
        <authorList>
            <person name="de Groot N.N."/>
        </authorList>
    </citation>
    <scope>NUCLEOTIDE SEQUENCE [LARGE SCALE GENOMIC DNA]</scope>
    <source>
        <strain evidence="8 9">CPCC 202699</strain>
    </source>
</reference>
<dbReference type="AlphaFoldDB" id="A0A1H3HI00"/>
<accession>A0A1H3HI00</accession>
<dbReference type="STRING" id="589385.SAMN05421504_104653"/>
<evidence type="ECO:0000313" key="8">
    <source>
        <dbReference type="EMBL" id="SDY14424.1"/>
    </source>
</evidence>
<keyword evidence="9" id="KW-1185">Reference proteome</keyword>
<dbReference type="SMART" id="SM00849">
    <property type="entry name" value="Lactamase_B"/>
    <property type="match status" value="1"/>
</dbReference>
<feature type="transmembrane region" description="Helical" evidence="6">
    <location>
        <begin position="415"/>
        <end position="431"/>
    </location>
</feature>
<feature type="transmembrane region" description="Helical" evidence="6">
    <location>
        <begin position="264"/>
        <end position="286"/>
    </location>
</feature>
<dbReference type="SUPFAM" id="SSF56281">
    <property type="entry name" value="Metallo-hydrolase/oxidoreductase"/>
    <property type="match status" value="1"/>
</dbReference>
<name>A0A1H3HI00_9PSEU</name>
<evidence type="ECO:0000256" key="2">
    <source>
        <dbReference type="ARBA" id="ARBA00022475"/>
    </source>
</evidence>
<dbReference type="Pfam" id="PF03772">
    <property type="entry name" value="Competence"/>
    <property type="match status" value="1"/>
</dbReference>
<feature type="transmembrane region" description="Helical" evidence="6">
    <location>
        <begin position="322"/>
        <end position="349"/>
    </location>
</feature>
<evidence type="ECO:0000256" key="3">
    <source>
        <dbReference type="ARBA" id="ARBA00022692"/>
    </source>
</evidence>
<keyword evidence="2" id="KW-1003">Cell membrane</keyword>
<organism evidence="8 9">
    <name type="scientific">Amycolatopsis xylanica</name>
    <dbReference type="NCBI Taxonomy" id="589385"/>
    <lineage>
        <taxon>Bacteria</taxon>
        <taxon>Bacillati</taxon>
        <taxon>Actinomycetota</taxon>
        <taxon>Actinomycetes</taxon>
        <taxon>Pseudonocardiales</taxon>
        <taxon>Pseudonocardiaceae</taxon>
        <taxon>Amycolatopsis</taxon>
    </lineage>
</organism>
<feature type="transmembrane region" description="Helical" evidence="6">
    <location>
        <begin position="67"/>
        <end position="91"/>
    </location>
</feature>
<dbReference type="Pfam" id="PF00753">
    <property type="entry name" value="Lactamase_B"/>
    <property type="match status" value="1"/>
</dbReference>
<dbReference type="InterPro" id="IPR035681">
    <property type="entry name" value="ComA-like_MBL"/>
</dbReference>
<dbReference type="GO" id="GO:0005886">
    <property type="term" value="C:plasma membrane"/>
    <property type="evidence" value="ECO:0007669"/>
    <property type="project" value="UniProtKB-SubCell"/>
</dbReference>
<evidence type="ECO:0000256" key="6">
    <source>
        <dbReference type="SAM" id="Phobius"/>
    </source>
</evidence>
<feature type="transmembrane region" description="Helical" evidence="6">
    <location>
        <begin position="510"/>
        <end position="530"/>
    </location>
</feature>
<keyword evidence="4 6" id="KW-1133">Transmembrane helix</keyword>
<feature type="transmembrane region" description="Helical" evidence="6">
    <location>
        <begin position="355"/>
        <end position="374"/>
    </location>
</feature>
<evidence type="ECO:0000313" key="9">
    <source>
        <dbReference type="Proteomes" id="UP000199515"/>
    </source>
</evidence>
<dbReference type="PROSITE" id="PS51257">
    <property type="entry name" value="PROKAR_LIPOPROTEIN"/>
    <property type="match status" value="1"/>
</dbReference>
<feature type="transmembrane region" description="Helical" evidence="6">
    <location>
        <begin position="292"/>
        <end position="310"/>
    </location>
</feature>
<dbReference type="OrthoDB" id="7177610at2"/>
<dbReference type="EMBL" id="FNON01000004">
    <property type="protein sequence ID" value="SDY14424.1"/>
    <property type="molecule type" value="Genomic_DNA"/>
</dbReference>
<proteinExistence type="predicted"/>
<dbReference type="Gene3D" id="3.60.15.10">
    <property type="entry name" value="Ribonuclease Z/Hydroxyacylglutathione hydrolase-like"/>
    <property type="match status" value="1"/>
</dbReference>
<dbReference type="NCBIfam" id="TIGR00360">
    <property type="entry name" value="ComEC_N-term"/>
    <property type="match status" value="1"/>
</dbReference>
<feature type="domain" description="Metallo-beta-lactamase" evidence="7">
    <location>
        <begin position="547"/>
        <end position="747"/>
    </location>
</feature>
<feature type="transmembrane region" description="Helical" evidence="6">
    <location>
        <begin position="28"/>
        <end position="61"/>
    </location>
</feature>
<keyword evidence="3 6" id="KW-0812">Transmembrane</keyword>
<dbReference type="RefSeq" id="WP_091291641.1">
    <property type="nucleotide sequence ID" value="NZ_FNON01000004.1"/>
</dbReference>
<comment type="subcellular location">
    <subcellularLocation>
        <location evidence="1">Cell membrane</location>
        <topology evidence="1">Multi-pass membrane protein</topology>
    </subcellularLocation>
</comment>
<evidence type="ECO:0000259" key="7">
    <source>
        <dbReference type="SMART" id="SM00849"/>
    </source>
</evidence>
<feature type="transmembrane region" description="Helical" evidence="6">
    <location>
        <begin position="484"/>
        <end position="503"/>
    </location>
</feature>
<dbReference type="InterPro" id="IPR052159">
    <property type="entry name" value="Competence_DNA_uptake"/>
</dbReference>
<dbReference type="PANTHER" id="PTHR30619">
    <property type="entry name" value="DNA INTERNALIZATION/COMPETENCE PROTEIN COMEC/REC2"/>
    <property type="match status" value="1"/>
</dbReference>
<dbReference type="CDD" id="cd07731">
    <property type="entry name" value="ComA-like_MBL-fold"/>
    <property type="match status" value="1"/>
</dbReference>
<evidence type="ECO:0000256" key="4">
    <source>
        <dbReference type="ARBA" id="ARBA00022989"/>
    </source>
</evidence>
<keyword evidence="5 6" id="KW-0472">Membrane</keyword>
<evidence type="ECO:0000256" key="1">
    <source>
        <dbReference type="ARBA" id="ARBA00004651"/>
    </source>
</evidence>
<dbReference type="InterPro" id="IPR004477">
    <property type="entry name" value="ComEC_N"/>
</dbReference>
<protein>
    <submittedName>
        <fullName evidence="8">Competence protein ComEC</fullName>
    </submittedName>
</protein>
<dbReference type="Proteomes" id="UP000199515">
    <property type="component" value="Unassembled WGS sequence"/>
</dbReference>
<dbReference type="InterPro" id="IPR001279">
    <property type="entry name" value="Metallo-B-lactamas"/>
</dbReference>
<feature type="transmembrane region" description="Helical" evidence="6">
    <location>
        <begin position="386"/>
        <end position="409"/>
    </location>
</feature>
<dbReference type="PANTHER" id="PTHR30619:SF1">
    <property type="entry name" value="RECOMBINATION PROTEIN 2"/>
    <property type="match status" value="1"/>
</dbReference>
<gene>
    <name evidence="8" type="ORF">SAMN05421504_104653</name>
</gene>
<evidence type="ECO:0000256" key="5">
    <source>
        <dbReference type="ARBA" id="ARBA00023136"/>
    </source>
</evidence>